<comment type="subunit">
    <text evidence="2">Homodimer.</text>
</comment>
<dbReference type="PANTHER" id="PTHR10291">
    <property type="entry name" value="DEHYDRODOLICHYL DIPHOSPHATE SYNTHASE FAMILY MEMBER"/>
    <property type="match status" value="1"/>
</dbReference>
<comment type="caution">
    <text evidence="3">The sequence shown here is derived from an EMBL/GenBank/DDBJ whole genome shotgun (WGS) entry which is preliminary data.</text>
</comment>
<dbReference type="EC" id="2.5.1.-" evidence="2"/>
<dbReference type="Gene3D" id="3.40.1180.10">
    <property type="entry name" value="Decaprenyl diphosphate synthase-like"/>
    <property type="match status" value="1"/>
</dbReference>
<gene>
    <name evidence="3" type="primary">uppS</name>
    <name evidence="3" type="ORF">H8710_04610</name>
</gene>
<dbReference type="PANTHER" id="PTHR10291:SF0">
    <property type="entry name" value="DEHYDRODOLICHYL DIPHOSPHATE SYNTHASE 2"/>
    <property type="match status" value="1"/>
</dbReference>
<sequence>MIDQNTLPQHIGVIMDGNGRWAKKRGLPRKFGHRTGANAFRAIARYANQIGLKYMTMYVFSTENWVRPQDEIDGIIKILRNYLDEMDDYIEENIRVRFLGDLSVFDEDIQQKMKRAVDTSAKSTGLTLNLAINYGGRAEITAAAKRLAKMAAAGELNPDDIDEKMLERNLYTGDDPPVDLIIRPSGEYRLSNFLIWQSAYAEYVFMDNILWPDFKPSDLDAALNEYSRRNRRFGGV</sequence>
<proteinExistence type="inferred from homology"/>
<keyword evidence="2" id="KW-0460">Magnesium</keyword>
<accession>A0A926I6U5</accession>
<dbReference type="AlphaFoldDB" id="A0A926I6U5"/>
<evidence type="ECO:0000313" key="4">
    <source>
        <dbReference type="Proteomes" id="UP000610760"/>
    </source>
</evidence>
<dbReference type="InterPro" id="IPR036424">
    <property type="entry name" value="UPP_synth-like_sf"/>
</dbReference>
<dbReference type="EMBL" id="JACRSV010000001">
    <property type="protein sequence ID" value="MBC8559349.1"/>
    <property type="molecule type" value="Genomic_DNA"/>
</dbReference>
<feature type="binding site" evidence="2">
    <location>
        <position position="67"/>
    </location>
    <ligand>
        <name>substrate</name>
    </ligand>
</feature>
<feature type="binding site" evidence="2">
    <location>
        <position position="65"/>
    </location>
    <ligand>
        <name>substrate</name>
    </ligand>
</feature>
<feature type="binding site" evidence="2">
    <location>
        <position position="33"/>
    </location>
    <ligand>
        <name>substrate</name>
    </ligand>
</feature>
<evidence type="ECO:0000256" key="2">
    <source>
        <dbReference type="HAMAP-Rule" id="MF_01139"/>
    </source>
</evidence>
<reference evidence="3" key="1">
    <citation type="submission" date="2020-08" db="EMBL/GenBank/DDBJ databases">
        <title>Genome public.</title>
        <authorList>
            <person name="Liu C."/>
            <person name="Sun Q."/>
        </authorList>
    </citation>
    <scope>NUCLEOTIDE SEQUENCE</scope>
    <source>
        <strain evidence="3">NSJ-33</strain>
    </source>
</reference>
<dbReference type="CDD" id="cd00475">
    <property type="entry name" value="Cis_IPPS"/>
    <property type="match status" value="1"/>
</dbReference>
<keyword evidence="2" id="KW-0479">Metal-binding</keyword>
<dbReference type="GO" id="GO:0000287">
    <property type="term" value="F:magnesium ion binding"/>
    <property type="evidence" value="ECO:0007669"/>
    <property type="project" value="UniProtKB-UniRule"/>
</dbReference>
<dbReference type="PROSITE" id="PS01066">
    <property type="entry name" value="UPP_SYNTHASE"/>
    <property type="match status" value="1"/>
</dbReference>
<name>A0A926I6U5_9FIRM</name>
<feature type="binding site" evidence="2">
    <location>
        <position position="21"/>
    </location>
    <ligand>
        <name>substrate</name>
    </ligand>
</feature>
<organism evidence="3 4">
    <name type="scientific">Fumia xinanensis</name>
    <dbReference type="NCBI Taxonomy" id="2763659"/>
    <lineage>
        <taxon>Bacteria</taxon>
        <taxon>Bacillati</taxon>
        <taxon>Bacillota</taxon>
        <taxon>Clostridia</taxon>
        <taxon>Eubacteriales</taxon>
        <taxon>Oscillospiraceae</taxon>
        <taxon>Fumia</taxon>
    </lineage>
</organism>
<feature type="binding site" evidence="2">
    <location>
        <position position="29"/>
    </location>
    <ligand>
        <name>substrate</name>
    </ligand>
</feature>
<keyword evidence="4" id="KW-1185">Reference proteome</keyword>
<dbReference type="InterPro" id="IPR001441">
    <property type="entry name" value="UPP_synth-like"/>
</dbReference>
<dbReference type="HAMAP" id="MF_01139">
    <property type="entry name" value="ISPT"/>
    <property type="match status" value="1"/>
</dbReference>
<dbReference type="NCBIfam" id="TIGR00055">
    <property type="entry name" value="uppS"/>
    <property type="match status" value="1"/>
</dbReference>
<dbReference type="FunFam" id="3.40.1180.10:FF:000001">
    <property type="entry name" value="(2E,6E)-farnesyl-diphosphate-specific ditrans,polycis-undecaprenyl-diphosphate synthase"/>
    <property type="match status" value="1"/>
</dbReference>
<evidence type="ECO:0000256" key="1">
    <source>
        <dbReference type="ARBA" id="ARBA00022679"/>
    </source>
</evidence>
<feature type="active site" description="Proton acceptor" evidence="2">
    <location>
        <position position="64"/>
    </location>
</feature>
<feature type="binding site" evidence="2">
    <location>
        <position position="202"/>
    </location>
    <ligand>
        <name>Mg(2+)</name>
        <dbReference type="ChEBI" id="CHEBI:18420"/>
    </ligand>
</feature>
<evidence type="ECO:0000313" key="3">
    <source>
        <dbReference type="EMBL" id="MBC8559349.1"/>
    </source>
</evidence>
<comment type="similarity">
    <text evidence="2">Belongs to the UPP synthase family.</text>
</comment>
<feature type="binding site" evidence="2">
    <location>
        <begin position="17"/>
        <end position="20"/>
    </location>
    <ligand>
        <name>substrate</name>
    </ligand>
</feature>
<keyword evidence="1 2" id="KW-0808">Transferase</keyword>
<dbReference type="InterPro" id="IPR018520">
    <property type="entry name" value="UPP_synth-like_CS"/>
</dbReference>
<comment type="function">
    <text evidence="2">Catalyzes the condensation of isopentenyl diphosphate (IPP) with allylic pyrophosphates generating different type of terpenoids.</text>
</comment>
<dbReference type="GO" id="GO:0045547">
    <property type="term" value="F:ditrans,polycis-polyprenyl diphosphate synthase [(2E,6E)-farnesyl diphosphate specific] activity"/>
    <property type="evidence" value="ECO:0007669"/>
    <property type="project" value="TreeGrafter"/>
</dbReference>
<dbReference type="RefSeq" id="WP_249294246.1">
    <property type="nucleotide sequence ID" value="NZ_JACRSV010000001.1"/>
</dbReference>
<dbReference type="Proteomes" id="UP000610760">
    <property type="component" value="Unassembled WGS sequence"/>
</dbReference>
<dbReference type="SUPFAM" id="SSF64005">
    <property type="entry name" value="Undecaprenyl diphosphate synthase"/>
    <property type="match status" value="1"/>
</dbReference>
<feature type="binding site" evidence="2">
    <location>
        <position position="183"/>
    </location>
    <ligand>
        <name>substrate</name>
    </ligand>
</feature>
<protein>
    <recommendedName>
        <fullName evidence="2">Isoprenyl transferase</fullName>
        <ecNumber evidence="2">2.5.1.-</ecNumber>
    </recommendedName>
</protein>
<feature type="active site" evidence="2">
    <location>
        <position position="16"/>
    </location>
</feature>
<feature type="binding site" evidence="2">
    <location>
        <begin position="189"/>
        <end position="191"/>
    </location>
    <ligand>
        <name>substrate</name>
    </ligand>
</feature>
<dbReference type="GO" id="GO:0016094">
    <property type="term" value="P:polyprenol biosynthetic process"/>
    <property type="evidence" value="ECO:0007669"/>
    <property type="project" value="TreeGrafter"/>
</dbReference>
<dbReference type="Pfam" id="PF01255">
    <property type="entry name" value="Prenyltransf"/>
    <property type="match status" value="1"/>
</dbReference>
<feature type="binding site" evidence="2">
    <location>
        <begin position="61"/>
        <end position="63"/>
    </location>
    <ligand>
        <name>substrate</name>
    </ligand>
</feature>
<comment type="cofactor">
    <cofactor evidence="2">
        <name>Mg(2+)</name>
        <dbReference type="ChEBI" id="CHEBI:18420"/>
    </cofactor>
    <text evidence="2">Binds 2 magnesium ions per subunit.</text>
</comment>
<feature type="binding site" evidence="2">
    <location>
        <position position="16"/>
    </location>
    <ligand>
        <name>Mg(2+)</name>
        <dbReference type="ChEBI" id="CHEBI:18420"/>
    </ligand>
</feature>